<organism evidence="8 9">
    <name type="scientific">Spinacia oleracea</name>
    <name type="common">Spinach</name>
    <dbReference type="NCBI Taxonomy" id="3562"/>
    <lineage>
        <taxon>Eukaryota</taxon>
        <taxon>Viridiplantae</taxon>
        <taxon>Streptophyta</taxon>
        <taxon>Embryophyta</taxon>
        <taxon>Tracheophyta</taxon>
        <taxon>Spermatophyta</taxon>
        <taxon>Magnoliopsida</taxon>
        <taxon>eudicotyledons</taxon>
        <taxon>Gunneridae</taxon>
        <taxon>Pentapetalae</taxon>
        <taxon>Caryophyllales</taxon>
        <taxon>Chenopodiaceae</taxon>
        <taxon>Chenopodioideae</taxon>
        <taxon>Anserineae</taxon>
        <taxon>Spinacia</taxon>
    </lineage>
</organism>
<proteinExistence type="predicted"/>
<dbReference type="Pfam" id="PF15613">
    <property type="entry name" value="WSD"/>
    <property type="match status" value="1"/>
</dbReference>
<keyword evidence="8" id="KW-1185">Reference proteome</keyword>
<feature type="region of interest" description="Disordered" evidence="5">
    <location>
        <begin position="451"/>
        <end position="470"/>
    </location>
</feature>
<accession>A0A9R0ITF9</accession>
<evidence type="ECO:0000256" key="3">
    <source>
        <dbReference type="ARBA" id="ARBA00023242"/>
    </source>
</evidence>
<dbReference type="InterPro" id="IPR018501">
    <property type="entry name" value="DDT_dom"/>
</dbReference>
<dbReference type="InterPro" id="IPR028942">
    <property type="entry name" value="WHIM1_dom"/>
</dbReference>
<feature type="compositionally biased region" description="Polar residues" evidence="5">
    <location>
        <begin position="501"/>
        <end position="510"/>
    </location>
</feature>
<evidence type="ECO:0000259" key="7">
    <source>
        <dbReference type="PROSITE" id="PS51136"/>
    </source>
</evidence>
<feature type="region of interest" description="Disordered" evidence="5">
    <location>
        <begin position="492"/>
        <end position="536"/>
    </location>
</feature>
<protein>
    <submittedName>
        <fullName evidence="9 10">DDT domain-containing protein DDB_G0282237</fullName>
    </submittedName>
</protein>
<dbReference type="PROSITE" id="PS50827">
    <property type="entry name" value="DDT"/>
    <property type="match status" value="1"/>
</dbReference>
<evidence type="ECO:0000256" key="5">
    <source>
        <dbReference type="SAM" id="MobiDB-lite"/>
    </source>
</evidence>
<dbReference type="GeneID" id="110794047"/>
<sequence>MPLLKRKPFSLLEPPNDLQPRELVFQVRFTKEIFRDYQEYLKRINLYRQRVWTCKVTGKSNFTYEEALVSEQRASEKVQNFPEEFIGSVLRTIQYSMLPLSDLVRRIKEELQENLVEGAKLQAKKDGSVHPCKITKVLDEEAGKGRYEVAWLDNDAKISGNAVVGEEDFVRKKLPFGREVLKSYIREATYRSHPWVIQNNLASRYGIPTDPPEDLKDKVSFLNGCVINNKKRKTSKEPQDGGVGKHKKNKVQMENGSLNHNDLENGDETIKYPIDDQLVQPGADDPIFTDRPSPSRDFTIQMDCVGDLLLVWDFCSSFSRLLYLWPFSFEDFEKSICHKDSNLALIVETHASLLRLLINDEGEYYTVIQRKKRKSKITLITWTEYLCDFLEMIAISELTTHIPTIKRGHYGLLEPLVKLTILKELVDQAIATDQVRGKIDERLEERQTLAASKRGEALEEGKKKREAKERLKAVSETNGIVLEHNPGAVEDAPCVAGNNGSGLENGNITKKLSPDKKNLSQNGESDPENSGLKEKTKKLLEDLERSKDERKDFLEKEMEKRVIRTNSLGKDRDYNRYWFFRRDGRVFVESSDSKQWGYYCSKEELDALMGSLNLKGERERALKKQLDKYYPKISKELLKKSKDIARESASEDAIVRRSTRVRAPPKDNPSLAFLKYSNKWKVLMG</sequence>
<dbReference type="Proteomes" id="UP000813463">
    <property type="component" value="Chromosome 4"/>
</dbReference>
<dbReference type="SMART" id="SM00571">
    <property type="entry name" value="DDT"/>
    <property type="match status" value="1"/>
</dbReference>
<dbReference type="GO" id="GO:0005634">
    <property type="term" value="C:nucleus"/>
    <property type="evidence" value="ECO:0007669"/>
    <property type="project" value="UniProtKB-SubCell"/>
</dbReference>
<comment type="subcellular location">
    <subcellularLocation>
        <location evidence="1 4">Nucleus</location>
    </subcellularLocation>
</comment>
<feature type="region of interest" description="Disordered" evidence="5">
    <location>
        <begin position="232"/>
        <end position="266"/>
    </location>
</feature>
<keyword evidence="3 4" id="KW-0539">Nucleus</keyword>
<name>A0A9R0ITF9_SPIOL</name>
<dbReference type="KEGG" id="soe:110794047"/>
<evidence type="ECO:0000313" key="9">
    <source>
        <dbReference type="RefSeq" id="XP_021854673.1"/>
    </source>
</evidence>
<dbReference type="AlphaFoldDB" id="A0A9R0ITF9"/>
<dbReference type="GO" id="GO:0000785">
    <property type="term" value="C:chromatin"/>
    <property type="evidence" value="ECO:0007669"/>
    <property type="project" value="UniProtKB-ARBA"/>
</dbReference>
<evidence type="ECO:0000256" key="2">
    <source>
        <dbReference type="ARBA" id="ARBA00023054"/>
    </source>
</evidence>
<dbReference type="OrthoDB" id="332390at2759"/>
<reference evidence="8" key="1">
    <citation type="journal article" date="2021" name="Nat. Commun.">
        <title>Genomic analyses provide insights into spinach domestication and the genetic basis of agronomic traits.</title>
        <authorList>
            <person name="Cai X."/>
            <person name="Sun X."/>
            <person name="Xu C."/>
            <person name="Sun H."/>
            <person name="Wang X."/>
            <person name="Ge C."/>
            <person name="Zhang Z."/>
            <person name="Wang Q."/>
            <person name="Fei Z."/>
            <person name="Jiao C."/>
            <person name="Wang Q."/>
        </authorList>
    </citation>
    <scope>NUCLEOTIDE SEQUENCE [LARGE SCALE GENOMIC DNA]</scope>
    <source>
        <strain evidence="8">cv. Varoflay</strain>
    </source>
</reference>
<reference evidence="9 10" key="2">
    <citation type="submission" date="2025-04" db="UniProtKB">
        <authorList>
            <consortium name="RefSeq"/>
        </authorList>
    </citation>
    <scope>IDENTIFICATION</scope>
</reference>
<evidence type="ECO:0000313" key="10">
    <source>
        <dbReference type="RefSeq" id="XP_021854674.1"/>
    </source>
</evidence>
<dbReference type="InterPro" id="IPR053271">
    <property type="entry name" value="DDT_domain"/>
</dbReference>
<evidence type="ECO:0000256" key="1">
    <source>
        <dbReference type="ARBA" id="ARBA00004123"/>
    </source>
</evidence>
<dbReference type="PROSITE" id="PS51136">
    <property type="entry name" value="WAC"/>
    <property type="match status" value="1"/>
</dbReference>
<dbReference type="Pfam" id="PF15612">
    <property type="entry name" value="WHIM1"/>
    <property type="match status" value="1"/>
</dbReference>
<evidence type="ECO:0000259" key="6">
    <source>
        <dbReference type="PROSITE" id="PS50827"/>
    </source>
</evidence>
<gene>
    <name evidence="9 10" type="primary">LOC110794047</name>
</gene>
<dbReference type="PANTHER" id="PTHR15546:SF2">
    <property type="entry name" value="DDT DOMAIN-CONTAINING PROTEIN DDB_G0282237"/>
    <property type="match status" value="1"/>
</dbReference>
<evidence type="ECO:0000256" key="4">
    <source>
        <dbReference type="PROSITE-ProRule" id="PRU00475"/>
    </source>
</evidence>
<dbReference type="Pfam" id="PF02791">
    <property type="entry name" value="DDT"/>
    <property type="match status" value="1"/>
</dbReference>
<dbReference type="RefSeq" id="XP_021854674.1">
    <property type="nucleotide sequence ID" value="XM_021998982.1"/>
</dbReference>
<evidence type="ECO:0000313" key="8">
    <source>
        <dbReference type="Proteomes" id="UP000813463"/>
    </source>
</evidence>
<dbReference type="InterPro" id="IPR013136">
    <property type="entry name" value="WSTF_Acf1_Cbp146"/>
</dbReference>
<dbReference type="InterPro" id="IPR028941">
    <property type="entry name" value="WHIM2_dom"/>
</dbReference>
<feature type="domain" description="WAC" evidence="7">
    <location>
        <begin position="22"/>
        <end position="128"/>
    </location>
</feature>
<keyword evidence="2" id="KW-0175">Coiled coil</keyword>
<dbReference type="PANTHER" id="PTHR15546">
    <property type="entry name" value="BROMODOMAIN ADJACENT TO ZINC FINGER DOMAIN, 2A"/>
    <property type="match status" value="1"/>
</dbReference>
<feature type="domain" description="DDT" evidence="6">
    <location>
        <begin position="302"/>
        <end position="363"/>
    </location>
</feature>
<dbReference type="RefSeq" id="XP_021854673.1">
    <property type="nucleotide sequence ID" value="XM_021998981.1"/>
</dbReference>
<dbReference type="Pfam" id="PF10537">
    <property type="entry name" value="WAC_Acf1_DNA_bd"/>
    <property type="match status" value="1"/>
</dbReference>